<dbReference type="EMBL" id="JBHFXX010000030">
    <property type="protein sequence ID" value="MFB3802975.1"/>
    <property type="molecule type" value="Genomic_DNA"/>
</dbReference>
<evidence type="ECO:0000313" key="6">
    <source>
        <dbReference type="Proteomes" id="UP001577047"/>
    </source>
</evidence>
<comment type="subcellular location">
    <subcellularLocation>
        <location evidence="1">Secreted</location>
    </subcellularLocation>
</comment>
<dbReference type="RefSeq" id="WP_304485214.1">
    <property type="nucleotide sequence ID" value="NZ_JAUQOQ010000022.1"/>
</dbReference>
<organism evidence="5 6">
    <name type="scientific">Pseudomonas boreofloridensis</name>
    <dbReference type="NCBI Taxonomy" id="3064348"/>
    <lineage>
        <taxon>Bacteria</taxon>
        <taxon>Pseudomonadati</taxon>
        <taxon>Pseudomonadota</taxon>
        <taxon>Gammaproteobacteria</taxon>
        <taxon>Pseudomonadales</taxon>
        <taxon>Pseudomonadaceae</taxon>
        <taxon>Pseudomonas</taxon>
    </lineage>
</organism>
<reference evidence="5 6" key="1">
    <citation type="submission" date="2024-09" db="EMBL/GenBank/DDBJ databases">
        <authorList>
            <person name="Fullem K."/>
        </authorList>
    </citation>
    <scope>NUCLEOTIDE SEQUENCE [LARGE SCALE GENOMIC DNA]</scope>
    <source>
        <strain evidence="6">K1(2024)</strain>
    </source>
</reference>
<keyword evidence="2" id="KW-0964">Secreted</keyword>
<evidence type="ECO:0000313" key="5">
    <source>
        <dbReference type="EMBL" id="MFB3802975.1"/>
    </source>
</evidence>
<evidence type="ECO:0000256" key="1">
    <source>
        <dbReference type="ARBA" id="ARBA00004613"/>
    </source>
</evidence>
<protein>
    <submittedName>
        <fullName evidence="5">Type III secretion protein</fullName>
    </submittedName>
</protein>
<evidence type="ECO:0000256" key="2">
    <source>
        <dbReference type="ARBA" id="ARBA00022525"/>
    </source>
</evidence>
<keyword evidence="6" id="KW-1185">Reference proteome</keyword>
<dbReference type="Pfam" id="PF04877">
    <property type="entry name" value="Harpin"/>
    <property type="match status" value="1"/>
</dbReference>
<evidence type="ECO:0000256" key="4">
    <source>
        <dbReference type="SAM" id="MobiDB-lite"/>
    </source>
</evidence>
<proteinExistence type="predicted"/>
<feature type="region of interest" description="Disordered" evidence="4">
    <location>
        <begin position="1"/>
        <end position="26"/>
    </location>
</feature>
<evidence type="ECO:0000256" key="3">
    <source>
        <dbReference type="ARBA" id="ARBA00022978"/>
    </source>
</evidence>
<comment type="caution">
    <text evidence="5">The sequence shown here is derived from an EMBL/GenBank/DDBJ whole genome shotgun (WGS) entry which is preliminary data.</text>
</comment>
<gene>
    <name evidence="5" type="ORF">ACE1YR_21515</name>
</gene>
<name>A0ABV4ZEB1_9PSED</name>
<accession>A0ABV4ZEB1</accession>
<sequence length="305" mass="33382">MPIDRLNSLRPPAALQPDAHTPRRDSVTQRVADALTEHVTRHAGSGRLKESLLRWGAEHAGAGGRSPLAWQPPQQDLALPTQSPLNLVLTDILEEINGGTGQNLEVDIDDAYCDEDLLGDLAQMLAPRRPPLGDNDIGNQSDFGSANNPFCGALFSAWESGGALDRSRASLRLLLRLIALLGRRKLLVLLDLDDRTGQAHYASDDQDLLFEVAGFMDQHPQRYPSPAAADGHAGTWTERIALGTPLQDREVRLFQLALEQLDLALARLAGQAPLARRRVRRSREAVEFHLSVTGSARNVLRLMCA</sequence>
<keyword evidence="3" id="KW-0928">Hypersensitive response elicitation</keyword>
<dbReference type="InterPro" id="IPR006961">
    <property type="entry name" value="HrpN/Z"/>
</dbReference>
<dbReference type="Proteomes" id="UP001577047">
    <property type="component" value="Unassembled WGS sequence"/>
</dbReference>